<dbReference type="OrthoDB" id="5571754at2759"/>
<evidence type="ECO:0000256" key="2">
    <source>
        <dbReference type="ARBA" id="ARBA00023274"/>
    </source>
</evidence>
<dbReference type="Proteomes" id="UP000000715">
    <property type="component" value="Unplaced"/>
</dbReference>
<protein>
    <recommendedName>
        <fullName evidence="3">Small ribosomal subunit protein eS24</fullName>
    </recommendedName>
    <alternativeName>
        <fullName evidence="4">40S ribosomal protein S24</fullName>
    </alternativeName>
</protein>
<dbReference type="InterPro" id="IPR053709">
    <property type="entry name" value="eRP_eS24_sf"/>
</dbReference>
<organism evidence="6 7">
    <name type="scientific">Mustela putorius furo</name>
    <name type="common">European domestic ferret</name>
    <name type="synonym">Mustela furo</name>
    <dbReference type="NCBI Taxonomy" id="9669"/>
    <lineage>
        <taxon>Eukaryota</taxon>
        <taxon>Metazoa</taxon>
        <taxon>Chordata</taxon>
        <taxon>Craniata</taxon>
        <taxon>Vertebrata</taxon>
        <taxon>Euteleostomi</taxon>
        <taxon>Mammalia</taxon>
        <taxon>Eutheria</taxon>
        <taxon>Laurasiatheria</taxon>
        <taxon>Carnivora</taxon>
        <taxon>Caniformia</taxon>
        <taxon>Musteloidea</taxon>
        <taxon>Mustelidae</taxon>
        <taxon>Mustelinae</taxon>
        <taxon>Mustela</taxon>
    </lineage>
</organism>
<keyword evidence="6" id="KW-1185">Reference proteome</keyword>
<keyword evidence="2" id="KW-0687">Ribonucleoprotein</keyword>
<proteinExistence type="predicted"/>
<gene>
    <name evidence="7" type="primary">LOC101678834</name>
</gene>
<dbReference type="Gene3D" id="3.30.70.3370">
    <property type="match status" value="2"/>
</dbReference>
<accession>A0A8U0V5P5</accession>
<evidence type="ECO:0000313" key="6">
    <source>
        <dbReference type="Proteomes" id="UP000000715"/>
    </source>
</evidence>
<dbReference type="GO" id="GO:0003735">
    <property type="term" value="F:structural constituent of ribosome"/>
    <property type="evidence" value="ECO:0007669"/>
    <property type="project" value="InterPro"/>
</dbReference>
<dbReference type="RefSeq" id="XP_044940785.1">
    <property type="nucleotide sequence ID" value="XM_045084850.1"/>
</dbReference>
<dbReference type="InterPro" id="IPR001976">
    <property type="entry name" value="Ribosomal_eS24"/>
</dbReference>
<dbReference type="GeneID" id="101678834"/>
<evidence type="ECO:0000256" key="5">
    <source>
        <dbReference type="SAM" id="MobiDB-lite"/>
    </source>
</evidence>
<evidence type="ECO:0000256" key="3">
    <source>
        <dbReference type="ARBA" id="ARBA00035149"/>
    </source>
</evidence>
<dbReference type="GO" id="GO:0006412">
    <property type="term" value="P:translation"/>
    <property type="evidence" value="ECO:0007669"/>
    <property type="project" value="InterPro"/>
</dbReference>
<feature type="region of interest" description="Disordered" evidence="5">
    <location>
        <begin position="70"/>
        <end position="132"/>
    </location>
</feature>
<reference evidence="7" key="1">
    <citation type="submission" date="2025-08" db="UniProtKB">
        <authorList>
            <consortium name="RefSeq"/>
        </authorList>
    </citation>
    <scope>IDENTIFICATION</scope>
    <source>
        <tissue evidence="7">Brain</tissue>
    </source>
</reference>
<dbReference type="Pfam" id="PF01282">
    <property type="entry name" value="Ribosomal_S24e"/>
    <property type="match status" value="1"/>
</dbReference>
<feature type="compositionally biased region" description="Basic residues" evidence="5">
    <location>
        <begin position="92"/>
        <end position="104"/>
    </location>
</feature>
<dbReference type="PANTHER" id="PTHR10496">
    <property type="entry name" value="40S RIBOSOMAL PROTEIN S24"/>
    <property type="match status" value="1"/>
</dbReference>
<evidence type="ECO:0000256" key="1">
    <source>
        <dbReference type="ARBA" id="ARBA00022980"/>
    </source>
</evidence>
<keyword evidence="1" id="KW-0689">Ribosomal protein</keyword>
<dbReference type="GO" id="GO:0044391">
    <property type="term" value="C:ribosomal subunit"/>
    <property type="evidence" value="ECO:0007669"/>
    <property type="project" value="UniProtKB-ARBA"/>
</dbReference>
<sequence>MTQELTQTRQFVTNQQLQRKQMLMDVLHPRKATVPETEIQGKLAKMDKNIPDVILYLVSEPNWVVARQLAKKNEPSHSPAGHGLCEQERTSRKQGKERKNRMKAVRGTAKASVGAGNKRAGEWTTEGVKILQ</sequence>
<dbReference type="SUPFAM" id="SSF54189">
    <property type="entry name" value="Ribosomal proteins S24e, L23 and L15e"/>
    <property type="match status" value="1"/>
</dbReference>
<dbReference type="AlphaFoldDB" id="A0A8U0V5P5"/>
<dbReference type="InterPro" id="IPR012678">
    <property type="entry name" value="Ribosomal_uL23/eL15/eS24_sf"/>
</dbReference>
<evidence type="ECO:0000256" key="4">
    <source>
        <dbReference type="ARBA" id="ARBA00035458"/>
    </source>
</evidence>
<evidence type="ECO:0000313" key="7">
    <source>
        <dbReference type="RefSeq" id="XP_044940785.1"/>
    </source>
</evidence>
<name>A0A8U0V5P5_MUSPF</name>